<name>A0ABD6EX43_9BILA</name>
<evidence type="ECO:0000313" key="5">
    <source>
        <dbReference type="EMBL" id="MFH4981643.1"/>
    </source>
</evidence>
<evidence type="ECO:0000256" key="2">
    <source>
        <dbReference type="SAM" id="MobiDB-lite"/>
    </source>
</evidence>
<evidence type="ECO:0000256" key="1">
    <source>
        <dbReference type="ARBA" id="ARBA00006795"/>
    </source>
</evidence>
<dbReference type="EMBL" id="JBGFUD010007610">
    <property type="protein sequence ID" value="MFH4981643.1"/>
    <property type="molecule type" value="Genomic_DNA"/>
</dbReference>
<proteinExistence type="inferred from homology"/>
<feature type="compositionally biased region" description="Acidic residues" evidence="2">
    <location>
        <begin position="524"/>
        <end position="539"/>
    </location>
</feature>
<evidence type="ECO:0000259" key="4">
    <source>
        <dbReference type="Pfam" id="PF04677"/>
    </source>
</evidence>
<dbReference type="AlphaFoldDB" id="A0ABD6EX43"/>
<sequence length="539" mass="61268">MSEKPVRVLVSGDVNGAFQSLIQRVKYVVRKNGSFDMLICVGEFFGPNEETNMDVINGKTNFPVTTYILGPCCPATSSLYPDECIEFSPNLTYLGKKGILSLTSGLQIAYLSGIEGSKENKIMFDSNTVQKLLISVKASSGFLGVDLLLTSVWPAEVWKHSPNQPSKMVDGSVLVSKLAAGLKPRYHFAGLGTHYERSPYRNHRVLQEAAQHVTRFIGLSAVDNTNREKWLYAFSISPMRKMSRSDLTLQPPNASEFPYMDVLTRMVLKDQESANLHRIESDIQYFFDMSEEAHDPFDRGGRKRRNFTDGPRAQNARVEECWFCLSNIDVEKYLIVSVASECYLAMPKGPLTNDHVMILSVGHIQSMSAAPEAVRNGIEQFKKSLTMMYEKMNKVCVFFERNYKTHHLQVQVVPVPRSRQKVLRSSFLNAATIKNMELSELGKDEKIWDVVNEGRPYFWVELPDGIQLFTLKMQNFPLQFGREVLAGAELLDCEDKIDWRSCEIEKEEQEKMVKRLRKAIEPFEPAESDDDDDDDNDDN</sequence>
<feature type="domain" description="Cwf19-like C-terminal" evidence="4">
    <location>
        <begin position="314"/>
        <end position="427"/>
    </location>
</feature>
<evidence type="ECO:0008006" key="7">
    <source>
        <dbReference type="Google" id="ProtNLM"/>
    </source>
</evidence>
<dbReference type="Gene3D" id="3.30.428.10">
    <property type="entry name" value="HIT-like"/>
    <property type="match status" value="1"/>
</dbReference>
<dbReference type="InterPro" id="IPR040194">
    <property type="entry name" value="Cwf19-like"/>
</dbReference>
<dbReference type="CDD" id="cd07380">
    <property type="entry name" value="MPP_CWF19_N"/>
    <property type="match status" value="1"/>
</dbReference>
<feature type="domain" description="Cwf19-like protein C-terminal" evidence="3">
    <location>
        <begin position="435"/>
        <end position="523"/>
    </location>
</feature>
<evidence type="ECO:0000259" key="3">
    <source>
        <dbReference type="Pfam" id="PF04676"/>
    </source>
</evidence>
<organism evidence="5 6">
    <name type="scientific">Gnathostoma spinigerum</name>
    <dbReference type="NCBI Taxonomy" id="75299"/>
    <lineage>
        <taxon>Eukaryota</taxon>
        <taxon>Metazoa</taxon>
        <taxon>Ecdysozoa</taxon>
        <taxon>Nematoda</taxon>
        <taxon>Chromadorea</taxon>
        <taxon>Rhabditida</taxon>
        <taxon>Spirurina</taxon>
        <taxon>Gnathostomatomorpha</taxon>
        <taxon>Gnathostomatoidea</taxon>
        <taxon>Gnathostomatidae</taxon>
        <taxon>Gnathostoma</taxon>
    </lineage>
</organism>
<protein>
    <recommendedName>
        <fullName evidence="7">CWF19-like protein 1</fullName>
    </recommendedName>
</protein>
<dbReference type="InterPro" id="IPR006768">
    <property type="entry name" value="Cwf19-like_C_dom-1"/>
</dbReference>
<reference evidence="5 6" key="1">
    <citation type="submission" date="2024-08" db="EMBL/GenBank/DDBJ databases">
        <title>Gnathostoma spinigerum genome.</title>
        <authorList>
            <person name="Gonzalez-Bertolin B."/>
            <person name="Monzon S."/>
            <person name="Zaballos A."/>
            <person name="Jimenez P."/>
            <person name="Dekumyoy P."/>
            <person name="Varona S."/>
            <person name="Cuesta I."/>
            <person name="Sumanam S."/>
            <person name="Adisakwattana P."/>
            <person name="Gasser R.B."/>
            <person name="Hernandez-Gonzalez A."/>
            <person name="Young N.D."/>
            <person name="Perteguer M.J."/>
        </authorList>
    </citation>
    <scope>NUCLEOTIDE SEQUENCE [LARGE SCALE GENOMIC DNA]</scope>
    <source>
        <strain evidence="5">AL3</strain>
        <tissue evidence="5">Liver</tissue>
    </source>
</reference>
<gene>
    <name evidence="5" type="ORF">AB6A40_008352</name>
</gene>
<dbReference type="Proteomes" id="UP001608902">
    <property type="component" value="Unassembled WGS sequence"/>
</dbReference>
<dbReference type="PANTHER" id="PTHR12072">
    <property type="entry name" value="CWF19, CELL CYCLE CONTROL PROTEIN"/>
    <property type="match status" value="1"/>
</dbReference>
<accession>A0ABD6EX43</accession>
<dbReference type="SUPFAM" id="SSF54197">
    <property type="entry name" value="HIT-like"/>
    <property type="match status" value="1"/>
</dbReference>
<dbReference type="InterPro" id="IPR006767">
    <property type="entry name" value="Cwf19-like_C_dom-2"/>
</dbReference>
<comment type="similarity">
    <text evidence="1">Belongs to the CWF19 family.</text>
</comment>
<dbReference type="PANTHER" id="PTHR12072:SF4">
    <property type="entry name" value="CWF19-LIKE PROTEIN 1"/>
    <property type="match status" value="1"/>
</dbReference>
<comment type="caution">
    <text evidence="5">The sequence shown here is derived from an EMBL/GenBank/DDBJ whole genome shotgun (WGS) entry which is preliminary data.</text>
</comment>
<keyword evidence="6" id="KW-1185">Reference proteome</keyword>
<feature type="region of interest" description="Disordered" evidence="2">
    <location>
        <begin position="518"/>
        <end position="539"/>
    </location>
</feature>
<dbReference type="InterPro" id="IPR036265">
    <property type="entry name" value="HIT-like_sf"/>
</dbReference>
<dbReference type="Pfam" id="PF04677">
    <property type="entry name" value="CwfJ_C_1"/>
    <property type="match status" value="1"/>
</dbReference>
<dbReference type="Pfam" id="PF04676">
    <property type="entry name" value="CwfJ_C_2"/>
    <property type="match status" value="1"/>
</dbReference>
<evidence type="ECO:0000313" key="6">
    <source>
        <dbReference type="Proteomes" id="UP001608902"/>
    </source>
</evidence>